<dbReference type="SMART" id="SM00382">
    <property type="entry name" value="AAA"/>
    <property type="match status" value="1"/>
</dbReference>
<gene>
    <name evidence="6" type="ORF">J0911_13905</name>
</gene>
<dbReference type="PANTHER" id="PTHR13779">
    <property type="entry name" value="WERNER HELICASE-INTERACTING PROTEIN 1 FAMILY MEMBER"/>
    <property type="match status" value="1"/>
</dbReference>
<dbReference type="Gene3D" id="1.10.8.60">
    <property type="match status" value="1"/>
</dbReference>
<evidence type="ECO:0000313" key="7">
    <source>
        <dbReference type="Proteomes" id="UP000664617"/>
    </source>
</evidence>
<evidence type="ECO:0000256" key="1">
    <source>
        <dbReference type="ARBA" id="ARBA00008959"/>
    </source>
</evidence>
<dbReference type="Gene3D" id="1.10.3710.10">
    <property type="entry name" value="DNA polymerase III clamp loader subunits, C-terminal domain"/>
    <property type="match status" value="1"/>
</dbReference>
<dbReference type="InterPro" id="IPR027417">
    <property type="entry name" value="P-loop_NTPase"/>
</dbReference>
<feature type="region of interest" description="Disordered" evidence="4">
    <location>
        <begin position="236"/>
        <end position="276"/>
    </location>
</feature>
<dbReference type="InterPro" id="IPR021886">
    <property type="entry name" value="MgsA_C"/>
</dbReference>
<keyword evidence="2" id="KW-0547">Nucleotide-binding</keyword>
<evidence type="ECO:0000256" key="3">
    <source>
        <dbReference type="ARBA" id="ARBA00022840"/>
    </source>
</evidence>
<dbReference type="InterPro" id="IPR003959">
    <property type="entry name" value="ATPase_AAA_core"/>
</dbReference>
<organism evidence="6 7">
    <name type="scientific">Myceligenerans salitolerans</name>
    <dbReference type="NCBI Taxonomy" id="1230528"/>
    <lineage>
        <taxon>Bacteria</taxon>
        <taxon>Bacillati</taxon>
        <taxon>Actinomycetota</taxon>
        <taxon>Actinomycetes</taxon>
        <taxon>Micrococcales</taxon>
        <taxon>Promicromonosporaceae</taxon>
        <taxon>Myceligenerans</taxon>
    </lineage>
</organism>
<protein>
    <submittedName>
        <fullName evidence="6">AAA family ATPase</fullName>
    </submittedName>
</protein>
<feature type="domain" description="AAA+ ATPase" evidence="5">
    <location>
        <begin position="63"/>
        <end position="199"/>
    </location>
</feature>
<name>A0ABS3ICF4_9MICO</name>
<dbReference type="Gene3D" id="1.20.272.10">
    <property type="match status" value="1"/>
</dbReference>
<dbReference type="Pfam" id="PF12002">
    <property type="entry name" value="MgsA_C"/>
    <property type="match status" value="1"/>
</dbReference>
<reference evidence="7" key="2">
    <citation type="submission" date="2023-07" db="EMBL/GenBank/DDBJ databases">
        <title>Myceligenerans salitolerans sp. nov., a halotolerant actinomycete isolated from a salt lake in Xinjiang, China.</title>
        <authorList>
            <person name="Guan T."/>
        </authorList>
    </citation>
    <scope>NUCLEOTIDE SEQUENCE [LARGE SCALE GENOMIC DNA]</scope>
    <source>
        <strain evidence="7">XHU 5031</strain>
    </source>
</reference>
<dbReference type="Gene3D" id="3.40.50.300">
    <property type="entry name" value="P-loop containing nucleotide triphosphate hydrolases"/>
    <property type="match status" value="1"/>
</dbReference>
<dbReference type="Pfam" id="PF00004">
    <property type="entry name" value="AAA"/>
    <property type="match status" value="1"/>
</dbReference>
<dbReference type="CDD" id="cd00009">
    <property type="entry name" value="AAA"/>
    <property type="match status" value="1"/>
</dbReference>
<dbReference type="RefSeq" id="WP_207276064.1">
    <property type="nucleotide sequence ID" value="NZ_JAFMPK010000047.1"/>
</dbReference>
<dbReference type="EMBL" id="JAFMPK010000047">
    <property type="protein sequence ID" value="MBO0610123.1"/>
    <property type="molecule type" value="Genomic_DNA"/>
</dbReference>
<evidence type="ECO:0000256" key="4">
    <source>
        <dbReference type="SAM" id="MobiDB-lite"/>
    </source>
</evidence>
<dbReference type="PANTHER" id="PTHR13779:SF7">
    <property type="entry name" value="ATPASE WRNIP1"/>
    <property type="match status" value="1"/>
</dbReference>
<reference evidence="6 7" key="1">
    <citation type="submission" date="2021-03" db="EMBL/GenBank/DDBJ databases">
        <authorList>
            <person name="Xin L."/>
        </authorList>
    </citation>
    <scope>NUCLEOTIDE SEQUENCE [LARGE SCALE GENOMIC DNA]</scope>
    <source>
        <strain evidence="6 7">XHU 5031</strain>
    </source>
</reference>
<dbReference type="InterPro" id="IPR032423">
    <property type="entry name" value="AAA_assoc_2"/>
</dbReference>
<evidence type="ECO:0000313" key="6">
    <source>
        <dbReference type="EMBL" id="MBO0610123.1"/>
    </source>
</evidence>
<keyword evidence="7" id="KW-1185">Reference proteome</keyword>
<feature type="compositionally biased region" description="Basic and acidic residues" evidence="4">
    <location>
        <begin position="240"/>
        <end position="254"/>
    </location>
</feature>
<dbReference type="InterPro" id="IPR008921">
    <property type="entry name" value="DNA_pol3_clamp-load_cplx_C"/>
</dbReference>
<dbReference type="InterPro" id="IPR051314">
    <property type="entry name" value="AAA_ATPase_RarA/MGS1/WRNIP1"/>
</dbReference>
<dbReference type="Proteomes" id="UP000664617">
    <property type="component" value="Unassembled WGS sequence"/>
</dbReference>
<sequence length="485" mass="51296">MDLFSAVTTTERGTPEVGDAAPLAVRMRPASVAEIAGQDHLLEPGSPLRRLIEPADTASSRSAPSSVILWGPPGTGKTTLAYLVATVSGRRFVELSAVTAGVKDVRQVVEDARRRLATGGSETVLFVDEVHRFSKTQQDALLPSVENRWVTLVAATTENPSFSVNSPLLSRSLLLTLRPLSSAHVRDLVERAVADPRGLAGSVMLADDAAEHLVRLAGGDARKALTILEAAAGAVLSDGGRGDDPEPDDEPGREPDDEPGPEPAASASPQADPPRVTLADVERAVDVAAVRYDRAGDQHYDVISAFIKSIRGSDVDAALHYLARMVAAGEDPRFIARRLIISAAEDVGVADPSALQTAVAAAQAVQMIGMPEGRIVLAEAVVHLATAPKSNAAYLAGDAALADVRAGRAGTVPMHLRDAHYAGAEGVGHGKDYRYAHDWPHAVAPQQYLPDSLAGTEYYSPSDRGFERQVSERLARVRGILRSDE</sequence>
<dbReference type="SUPFAM" id="SSF52540">
    <property type="entry name" value="P-loop containing nucleoside triphosphate hydrolases"/>
    <property type="match status" value="1"/>
</dbReference>
<accession>A0ABS3ICF4</accession>
<keyword evidence="3" id="KW-0067">ATP-binding</keyword>
<dbReference type="Pfam" id="PF16193">
    <property type="entry name" value="AAA_assoc_2"/>
    <property type="match status" value="1"/>
</dbReference>
<evidence type="ECO:0000259" key="5">
    <source>
        <dbReference type="SMART" id="SM00382"/>
    </source>
</evidence>
<evidence type="ECO:0000256" key="2">
    <source>
        <dbReference type="ARBA" id="ARBA00022741"/>
    </source>
</evidence>
<feature type="compositionally biased region" description="Low complexity" evidence="4">
    <location>
        <begin position="263"/>
        <end position="275"/>
    </location>
</feature>
<comment type="caution">
    <text evidence="6">The sequence shown here is derived from an EMBL/GenBank/DDBJ whole genome shotgun (WGS) entry which is preliminary data.</text>
</comment>
<proteinExistence type="inferred from homology"/>
<dbReference type="SUPFAM" id="SSF48019">
    <property type="entry name" value="post-AAA+ oligomerization domain-like"/>
    <property type="match status" value="1"/>
</dbReference>
<comment type="similarity">
    <text evidence="1">Belongs to the AAA ATPase family. RarA/MGS1/WRNIP1 subfamily.</text>
</comment>
<dbReference type="CDD" id="cd18139">
    <property type="entry name" value="HLD_clamp_RarA"/>
    <property type="match status" value="1"/>
</dbReference>
<dbReference type="InterPro" id="IPR003593">
    <property type="entry name" value="AAA+_ATPase"/>
</dbReference>